<comment type="caution">
    <text evidence="7">The sequence shown here is derived from an EMBL/GenBank/DDBJ whole genome shotgun (WGS) entry which is preliminary data.</text>
</comment>
<evidence type="ECO:0000256" key="1">
    <source>
        <dbReference type="ARBA" id="ARBA00023015"/>
    </source>
</evidence>
<proteinExistence type="predicted"/>
<dbReference type="PROSITE" id="PS01124">
    <property type="entry name" value="HTH_ARAC_FAMILY_2"/>
    <property type="match status" value="1"/>
</dbReference>
<dbReference type="SMART" id="SM00448">
    <property type="entry name" value="REC"/>
    <property type="match status" value="1"/>
</dbReference>
<dbReference type="Proteomes" id="UP001493487">
    <property type="component" value="Unassembled WGS sequence"/>
</dbReference>
<accession>A0ABV1KXJ8</accession>
<dbReference type="InterPro" id="IPR020449">
    <property type="entry name" value="Tscrpt_reg_AraC-type_HTH"/>
</dbReference>
<dbReference type="InterPro" id="IPR009057">
    <property type="entry name" value="Homeodomain-like_sf"/>
</dbReference>
<protein>
    <submittedName>
        <fullName evidence="7">Response regulator</fullName>
    </submittedName>
</protein>
<dbReference type="Gene3D" id="3.40.50.2300">
    <property type="match status" value="1"/>
</dbReference>
<sequence length="515" mass="58186">MKILIVDDEVWMRRGIRSMLSGSFPPGLLIEEADDGIAALERLSDFRPDVVIVDIRMPGMDGLSFIDKAAPLLISAQFIIVSGYSDFKYALEAIKLHACNYLLKPIDREQLLESVRNAFAIKREADHMKKQTQLFEKSAAFMKESWIQEWMEREHSAVQHPSDLFGVDPRNCAAACISIRGEIGGKGIASYGLSEKELALFTLRNYAIEWLTLKSRGAVFEYNGALNVLLLSENGKGDLKMILPQCMDNLDAVAKKLKFFSVRMSCSPVLSDGEALRNAVRHSLNALKRDIFIQPDGPGIPSDMDWKENQLQQLIYVGDCEGIRMNIENGLRIAAGKQDSISALEQFIDYLRLLLDKWTMEDSSNPSPSGKTEIQELLRYDDLEQLTEGIAAPFRQLSEERLRNRQPDGKRAAEETMAYIQTHYGEDISLTQLAQKYHLTPAYLSDIFKEVVGMNFVSYLTKVRMAKAGEFLKLYGIQVGQIAGLVGYEDERYFSTLFKKTYGITPTEFRKSHLV</sequence>
<name>A0ABV1KXJ8_9BACL</name>
<keyword evidence="8" id="KW-1185">Reference proteome</keyword>
<reference evidence="7 8" key="1">
    <citation type="journal article" date="2023" name="Genome Announc.">
        <title>Pan-Genome Analyses of the Genus Cohnella and Proposal of the Novel Species Cohnella silvisoli sp. nov., Isolated from Forest Soil.</title>
        <authorList>
            <person name="Wang C."/>
            <person name="Mao L."/>
            <person name="Bao G."/>
            <person name="Zhu H."/>
        </authorList>
    </citation>
    <scope>NUCLEOTIDE SEQUENCE [LARGE SCALE GENOMIC DNA]</scope>
    <source>
        <strain evidence="7 8">NL03-T5-1</strain>
    </source>
</reference>
<dbReference type="Pfam" id="PF00072">
    <property type="entry name" value="Response_reg"/>
    <property type="match status" value="1"/>
</dbReference>
<evidence type="ECO:0000313" key="8">
    <source>
        <dbReference type="Proteomes" id="UP001493487"/>
    </source>
</evidence>
<keyword evidence="3" id="KW-0804">Transcription</keyword>
<feature type="domain" description="HTH araC/xylS-type" evidence="5">
    <location>
        <begin position="414"/>
        <end position="512"/>
    </location>
</feature>
<dbReference type="InterPro" id="IPR018060">
    <property type="entry name" value="HTH_AraC"/>
</dbReference>
<dbReference type="EMBL" id="JASKHM010000012">
    <property type="protein sequence ID" value="MEQ4484805.1"/>
    <property type="molecule type" value="Genomic_DNA"/>
</dbReference>
<organism evidence="7 8">
    <name type="scientific">Cohnella silvisoli</name>
    <dbReference type="NCBI Taxonomy" id="2873699"/>
    <lineage>
        <taxon>Bacteria</taxon>
        <taxon>Bacillati</taxon>
        <taxon>Bacillota</taxon>
        <taxon>Bacilli</taxon>
        <taxon>Bacillales</taxon>
        <taxon>Paenibacillaceae</taxon>
        <taxon>Cohnella</taxon>
    </lineage>
</organism>
<evidence type="ECO:0000256" key="2">
    <source>
        <dbReference type="ARBA" id="ARBA00023125"/>
    </source>
</evidence>
<dbReference type="PANTHER" id="PTHR43280">
    <property type="entry name" value="ARAC-FAMILY TRANSCRIPTIONAL REGULATOR"/>
    <property type="match status" value="1"/>
</dbReference>
<gene>
    <name evidence="7" type="ORF">QJS35_20675</name>
</gene>
<evidence type="ECO:0000313" key="7">
    <source>
        <dbReference type="EMBL" id="MEQ4484805.1"/>
    </source>
</evidence>
<dbReference type="RefSeq" id="WP_232187177.1">
    <property type="nucleotide sequence ID" value="NZ_JAIOAP010000011.1"/>
</dbReference>
<dbReference type="InterPro" id="IPR011006">
    <property type="entry name" value="CheY-like_superfamily"/>
</dbReference>
<keyword evidence="4" id="KW-0597">Phosphoprotein</keyword>
<feature type="domain" description="Response regulatory" evidence="6">
    <location>
        <begin position="2"/>
        <end position="119"/>
    </location>
</feature>
<feature type="modified residue" description="4-aspartylphosphate" evidence="4">
    <location>
        <position position="54"/>
    </location>
</feature>
<dbReference type="CDD" id="cd17536">
    <property type="entry name" value="REC_YesN-like"/>
    <property type="match status" value="1"/>
</dbReference>
<dbReference type="SUPFAM" id="SSF52172">
    <property type="entry name" value="CheY-like"/>
    <property type="match status" value="1"/>
</dbReference>
<dbReference type="PROSITE" id="PS50110">
    <property type="entry name" value="RESPONSE_REGULATORY"/>
    <property type="match status" value="1"/>
</dbReference>
<dbReference type="Gene3D" id="1.10.10.60">
    <property type="entry name" value="Homeodomain-like"/>
    <property type="match status" value="2"/>
</dbReference>
<dbReference type="SUPFAM" id="SSF46689">
    <property type="entry name" value="Homeodomain-like"/>
    <property type="match status" value="2"/>
</dbReference>
<evidence type="ECO:0000256" key="4">
    <source>
        <dbReference type="PROSITE-ProRule" id="PRU00169"/>
    </source>
</evidence>
<dbReference type="SMART" id="SM00342">
    <property type="entry name" value="HTH_ARAC"/>
    <property type="match status" value="1"/>
</dbReference>
<dbReference type="PRINTS" id="PR00032">
    <property type="entry name" value="HTHARAC"/>
</dbReference>
<dbReference type="InterPro" id="IPR001789">
    <property type="entry name" value="Sig_transdc_resp-reg_receiver"/>
</dbReference>
<evidence type="ECO:0000259" key="6">
    <source>
        <dbReference type="PROSITE" id="PS50110"/>
    </source>
</evidence>
<evidence type="ECO:0000259" key="5">
    <source>
        <dbReference type="PROSITE" id="PS01124"/>
    </source>
</evidence>
<dbReference type="Pfam" id="PF12833">
    <property type="entry name" value="HTH_18"/>
    <property type="match status" value="1"/>
</dbReference>
<keyword evidence="1" id="KW-0805">Transcription regulation</keyword>
<evidence type="ECO:0000256" key="3">
    <source>
        <dbReference type="ARBA" id="ARBA00023163"/>
    </source>
</evidence>
<keyword evidence="2" id="KW-0238">DNA-binding</keyword>
<dbReference type="PANTHER" id="PTHR43280:SF28">
    <property type="entry name" value="HTH-TYPE TRANSCRIPTIONAL ACTIVATOR RHAS"/>
    <property type="match status" value="1"/>
</dbReference>